<feature type="domain" description="C-type lectin" evidence="5">
    <location>
        <begin position="162"/>
        <end position="276"/>
    </location>
</feature>
<comment type="subcellular location">
    <subcellularLocation>
        <location evidence="1">Cell membrane</location>
        <topology evidence="1">Single-pass type II membrane protein</topology>
    </subcellularLocation>
</comment>
<dbReference type="InterPro" id="IPR018378">
    <property type="entry name" value="C-type_lectin_CS"/>
</dbReference>
<dbReference type="Gene3D" id="3.10.100.10">
    <property type="entry name" value="Mannose-Binding Protein A, subunit A"/>
    <property type="match status" value="1"/>
</dbReference>
<dbReference type="Proteomes" id="UP000472267">
    <property type="component" value="Chromosome 11"/>
</dbReference>
<dbReference type="OMA" id="FQSSCYA"/>
<dbReference type="InterPro" id="IPR016186">
    <property type="entry name" value="C-type_lectin-like/link_sf"/>
</dbReference>
<organism evidence="6 7">
    <name type="scientific">Salarias fasciatus</name>
    <name type="common">Jewelled blenny</name>
    <name type="synonym">Blennius fasciatus</name>
    <dbReference type="NCBI Taxonomy" id="181472"/>
    <lineage>
        <taxon>Eukaryota</taxon>
        <taxon>Metazoa</taxon>
        <taxon>Chordata</taxon>
        <taxon>Craniata</taxon>
        <taxon>Vertebrata</taxon>
        <taxon>Euteleostomi</taxon>
        <taxon>Actinopterygii</taxon>
        <taxon>Neopterygii</taxon>
        <taxon>Teleostei</taxon>
        <taxon>Neoteleostei</taxon>
        <taxon>Acanthomorphata</taxon>
        <taxon>Ovalentaria</taxon>
        <taxon>Blenniimorphae</taxon>
        <taxon>Blenniiformes</taxon>
        <taxon>Blennioidei</taxon>
        <taxon>Blenniidae</taxon>
        <taxon>Salariinae</taxon>
        <taxon>Salarias</taxon>
    </lineage>
</organism>
<sequence>MEMHEEEVSYASVVFRTNNAAAAAAVKNEEQCVYDEVKVPNRTKTPEPDGHEKNQRHKFQTLACCFGNLCLVLLLVVVGIIVYERNISQLTAEKEGLMGKLEQLRTENQDLEAEKKNLTEKLQEVEKVSNEVNISRAQWSLDQYCYGRGRSCNPCQDGWRHHQSQCYAVIDHKEVEKHRTWEEAREDCRGKISDLVVINNNEEKRKVSNLSWNSGTGSGYWIGLRVLNGTWKWVDGTELTDRSWNEDPVEGRCVVSVQWQRWESVSCDQTMRWICEKKSLTV</sequence>
<evidence type="ECO:0000256" key="1">
    <source>
        <dbReference type="ARBA" id="ARBA00004401"/>
    </source>
</evidence>
<dbReference type="GO" id="GO:0005886">
    <property type="term" value="C:plasma membrane"/>
    <property type="evidence" value="ECO:0007669"/>
    <property type="project" value="UniProtKB-SubCell"/>
</dbReference>
<protein>
    <submittedName>
        <fullName evidence="6">C-type lectin domain family 10 member A-like</fullName>
    </submittedName>
</protein>
<dbReference type="SUPFAM" id="SSF56436">
    <property type="entry name" value="C-type lectin-like"/>
    <property type="match status" value="1"/>
</dbReference>
<evidence type="ECO:0000313" key="7">
    <source>
        <dbReference type="Proteomes" id="UP000472267"/>
    </source>
</evidence>
<keyword evidence="4" id="KW-0472">Membrane</keyword>
<reference evidence="6" key="2">
    <citation type="submission" date="2025-08" db="UniProtKB">
        <authorList>
            <consortium name="Ensembl"/>
        </authorList>
    </citation>
    <scope>IDENTIFICATION</scope>
</reference>
<keyword evidence="4" id="KW-1133">Transmembrane helix</keyword>
<evidence type="ECO:0000259" key="5">
    <source>
        <dbReference type="PROSITE" id="PS50041"/>
    </source>
</evidence>
<evidence type="ECO:0000256" key="3">
    <source>
        <dbReference type="SAM" id="Coils"/>
    </source>
</evidence>
<name>A0A672FQA7_SALFA</name>
<dbReference type="AlphaFoldDB" id="A0A672FQA7"/>
<dbReference type="PROSITE" id="PS50041">
    <property type="entry name" value="C_TYPE_LECTIN_2"/>
    <property type="match status" value="1"/>
</dbReference>
<dbReference type="InterPro" id="IPR050828">
    <property type="entry name" value="C-type_lectin/matrix_domain"/>
</dbReference>
<reference evidence="6" key="3">
    <citation type="submission" date="2025-09" db="UniProtKB">
        <authorList>
            <consortium name="Ensembl"/>
        </authorList>
    </citation>
    <scope>IDENTIFICATION</scope>
</reference>
<evidence type="ECO:0000313" key="6">
    <source>
        <dbReference type="Ensembl" id="ENSSFAP00005008873.1"/>
    </source>
</evidence>
<dbReference type="InterPro" id="IPR016187">
    <property type="entry name" value="CTDL_fold"/>
</dbReference>
<dbReference type="PROSITE" id="PS00615">
    <property type="entry name" value="C_TYPE_LECTIN_1"/>
    <property type="match status" value="1"/>
</dbReference>
<keyword evidence="2" id="KW-1015">Disulfide bond</keyword>
<reference evidence="6" key="1">
    <citation type="submission" date="2019-06" db="EMBL/GenBank/DDBJ databases">
        <authorList>
            <consortium name="Wellcome Sanger Institute Data Sharing"/>
        </authorList>
    </citation>
    <scope>NUCLEOTIDE SEQUENCE [LARGE SCALE GENOMIC DNA]</scope>
</reference>
<proteinExistence type="predicted"/>
<dbReference type="Pfam" id="PF00059">
    <property type="entry name" value="Lectin_C"/>
    <property type="match status" value="1"/>
</dbReference>
<gene>
    <name evidence="6" type="primary">LOC115396943</name>
</gene>
<dbReference type="PANTHER" id="PTHR45710">
    <property type="entry name" value="C-TYPE LECTIN DOMAIN-CONTAINING PROTEIN 180"/>
    <property type="match status" value="1"/>
</dbReference>
<accession>A0A672FQA7</accession>
<dbReference type="Ensembl" id="ENSSFAT00005009300.1">
    <property type="protein sequence ID" value="ENSSFAP00005008873.1"/>
    <property type="gene ID" value="ENSSFAG00005005147.1"/>
</dbReference>
<keyword evidence="4" id="KW-0812">Transmembrane</keyword>
<dbReference type="PANTHER" id="PTHR45710:SF26">
    <property type="entry name" value="RH26557P"/>
    <property type="match status" value="1"/>
</dbReference>
<evidence type="ECO:0000256" key="4">
    <source>
        <dbReference type="SAM" id="Phobius"/>
    </source>
</evidence>
<keyword evidence="3" id="KW-0175">Coiled coil</keyword>
<dbReference type="InterPro" id="IPR001304">
    <property type="entry name" value="C-type_lectin-like"/>
</dbReference>
<feature type="coiled-coil region" evidence="3">
    <location>
        <begin position="87"/>
        <end position="135"/>
    </location>
</feature>
<dbReference type="InParanoid" id="A0A672FQA7"/>
<evidence type="ECO:0000256" key="2">
    <source>
        <dbReference type="ARBA" id="ARBA00023157"/>
    </source>
</evidence>
<feature type="transmembrane region" description="Helical" evidence="4">
    <location>
        <begin position="62"/>
        <end position="83"/>
    </location>
</feature>
<dbReference type="SMART" id="SM00034">
    <property type="entry name" value="CLECT"/>
    <property type="match status" value="1"/>
</dbReference>
<keyword evidence="7" id="KW-1185">Reference proteome</keyword>